<organism evidence="1">
    <name type="scientific">marine sediment metagenome</name>
    <dbReference type="NCBI Taxonomy" id="412755"/>
    <lineage>
        <taxon>unclassified sequences</taxon>
        <taxon>metagenomes</taxon>
        <taxon>ecological metagenomes</taxon>
    </lineage>
</organism>
<accession>X0W3Q0</accession>
<proteinExistence type="predicted"/>
<name>X0W3Q0_9ZZZZ</name>
<reference evidence="1" key="1">
    <citation type="journal article" date="2014" name="Front. Microbiol.">
        <title>High frequency of phylogenetically diverse reductive dehalogenase-homologous genes in deep subseafloor sedimentary metagenomes.</title>
        <authorList>
            <person name="Kawai M."/>
            <person name="Futagami T."/>
            <person name="Toyoda A."/>
            <person name="Takaki Y."/>
            <person name="Nishi S."/>
            <person name="Hori S."/>
            <person name="Arai W."/>
            <person name="Tsubouchi T."/>
            <person name="Morono Y."/>
            <person name="Uchiyama I."/>
            <person name="Ito T."/>
            <person name="Fujiyama A."/>
            <person name="Inagaki F."/>
            <person name="Takami H."/>
        </authorList>
    </citation>
    <scope>NUCLEOTIDE SEQUENCE</scope>
    <source>
        <strain evidence="1">Expedition CK06-06</strain>
    </source>
</reference>
<sequence length="45" mass="5251">MVRNREKINPKKQVREAEAKTPKAGLIAAIIKTPFLKLEIFRFKK</sequence>
<evidence type="ECO:0000313" key="1">
    <source>
        <dbReference type="EMBL" id="GAG19253.1"/>
    </source>
</evidence>
<dbReference type="EMBL" id="BARS01035500">
    <property type="protein sequence ID" value="GAG19253.1"/>
    <property type="molecule type" value="Genomic_DNA"/>
</dbReference>
<dbReference type="AlphaFoldDB" id="X0W3Q0"/>
<feature type="non-terminal residue" evidence="1">
    <location>
        <position position="45"/>
    </location>
</feature>
<protein>
    <submittedName>
        <fullName evidence="1">Uncharacterized protein</fullName>
    </submittedName>
</protein>
<gene>
    <name evidence="1" type="ORF">S01H1_54692</name>
</gene>
<comment type="caution">
    <text evidence="1">The sequence shown here is derived from an EMBL/GenBank/DDBJ whole genome shotgun (WGS) entry which is preliminary data.</text>
</comment>